<evidence type="ECO:0000313" key="13">
    <source>
        <dbReference type="EMBL" id="CAI9976087.1"/>
    </source>
</evidence>
<keyword evidence="15" id="KW-1185">Reference proteome</keyword>
<dbReference type="AlphaFoldDB" id="A0AA86RGI0"/>
<comment type="catalytic activity">
    <reaction evidence="10">
        <text>L-seryl-[protein] + ATP = O-phospho-L-seryl-[protein] + ADP + H(+)</text>
        <dbReference type="Rhea" id="RHEA:17989"/>
        <dbReference type="Rhea" id="RHEA-COMP:9863"/>
        <dbReference type="Rhea" id="RHEA-COMP:11604"/>
        <dbReference type="ChEBI" id="CHEBI:15378"/>
        <dbReference type="ChEBI" id="CHEBI:29999"/>
        <dbReference type="ChEBI" id="CHEBI:30616"/>
        <dbReference type="ChEBI" id="CHEBI:83421"/>
        <dbReference type="ChEBI" id="CHEBI:456216"/>
        <dbReference type="EC" id="2.7.11.1"/>
    </reaction>
</comment>
<dbReference type="Pfam" id="PF00069">
    <property type="entry name" value="Pkinase"/>
    <property type="match status" value="1"/>
</dbReference>
<keyword evidence="7 14" id="KW-0418">Kinase</keyword>
<evidence type="ECO:0000256" key="7">
    <source>
        <dbReference type="ARBA" id="ARBA00022777"/>
    </source>
</evidence>
<evidence type="ECO:0000313" key="14">
    <source>
        <dbReference type="EMBL" id="CAL6071952.1"/>
    </source>
</evidence>
<proteinExistence type="inferred from homology"/>
<accession>A0AA86RGI0</accession>
<comment type="similarity">
    <text evidence="1">Belongs to the protein kinase superfamily. AGC Ser/Thr protein kinase family.</text>
</comment>
<dbReference type="GO" id="GO:0004674">
    <property type="term" value="F:protein serine/threonine kinase activity"/>
    <property type="evidence" value="ECO:0007669"/>
    <property type="project" value="UniProtKB-KW"/>
</dbReference>
<keyword evidence="3" id="KW-0723">Serine/threonine-protein kinase</keyword>
<evidence type="ECO:0000256" key="9">
    <source>
        <dbReference type="ARBA" id="ARBA00047899"/>
    </source>
</evidence>
<organism evidence="13">
    <name type="scientific">Hexamita inflata</name>
    <dbReference type="NCBI Taxonomy" id="28002"/>
    <lineage>
        <taxon>Eukaryota</taxon>
        <taxon>Metamonada</taxon>
        <taxon>Diplomonadida</taxon>
        <taxon>Hexamitidae</taxon>
        <taxon>Hexamitinae</taxon>
        <taxon>Hexamita</taxon>
    </lineage>
</organism>
<feature type="region of interest" description="Disordered" evidence="11">
    <location>
        <begin position="436"/>
        <end position="490"/>
    </location>
</feature>
<dbReference type="EMBL" id="CAXDID020000293">
    <property type="protein sequence ID" value="CAL6071952.1"/>
    <property type="molecule type" value="Genomic_DNA"/>
</dbReference>
<evidence type="ECO:0000256" key="6">
    <source>
        <dbReference type="ARBA" id="ARBA00022741"/>
    </source>
</evidence>
<evidence type="ECO:0000256" key="2">
    <source>
        <dbReference type="ARBA" id="ARBA00012513"/>
    </source>
</evidence>
<reference evidence="13" key="1">
    <citation type="submission" date="2023-06" db="EMBL/GenBank/DDBJ databases">
        <authorList>
            <person name="Kurt Z."/>
        </authorList>
    </citation>
    <scope>NUCLEOTIDE SEQUENCE</scope>
</reference>
<evidence type="ECO:0000256" key="3">
    <source>
        <dbReference type="ARBA" id="ARBA00022527"/>
    </source>
</evidence>
<name>A0AA86RGI0_9EUKA</name>
<evidence type="ECO:0000256" key="1">
    <source>
        <dbReference type="ARBA" id="ARBA00009903"/>
    </source>
</evidence>
<keyword evidence="8" id="KW-0067">ATP-binding</keyword>
<dbReference type="Proteomes" id="UP001642409">
    <property type="component" value="Unassembled WGS sequence"/>
</dbReference>
<sequence>MKQIPDLPTDDQNPLRSGVITIHGGASFNQISSHSQKRIRTMPSVSAKDFEILALLGMGDVGRVYLVSKNKDCIIPTARGQNIFALKVMSQFDLKKRNKLKRFHSEYDILLSAQHPFIMNLHAAFADERNYYLLMEYCQGGELANIMRQQPHHRFEEKVALQYASEMLSAMEYLHFHGIIYRDLKTENVLVHTDGHLRLTDFDLAKRIITQRVISDLQPAKNGAQQQMFPTQIMEQSQSFVGTPEYLSPELIKGEHSQATDFWTIGIFIYELLYGVTPFYVPQGGFAAISRRIQSGLYTFPSSPKVSEWAKDLIRKLLQPEPVNRLGYKYGCAEIKKHPWFKNVNFAVVYPPAIEIVKKDLLDNFLPQPREAEQMAREFAGTQFKLPKKATALVPGALKLIEQAGLPLIPKPVDIVEMKIDDVVKDQKLASTYQGKAKQETKRAGLSELFGGFPSKKEDKKPLEAIKEEPKQEKVVEKADNKGIMNEDSA</sequence>
<evidence type="ECO:0000256" key="8">
    <source>
        <dbReference type="ARBA" id="ARBA00022840"/>
    </source>
</evidence>
<evidence type="ECO:0000256" key="4">
    <source>
        <dbReference type="ARBA" id="ARBA00022553"/>
    </source>
</evidence>
<feature type="domain" description="Protein kinase" evidence="12">
    <location>
        <begin position="50"/>
        <end position="341"/>
    </location>
</feature>
<dbReference type="InterPro" id="IPR011009">
    <property type="entry name" value="Kinase-like_dom_sf"/>
</dbReference>
<dbReference type="PROSITE" id="PS50011">
    <property type="entry name" value="PROTEIN_KINASE_DOM"/>
    <property type="match status" value="1"/>
</dbReference>
<evidence type="ECO:0000256" key="10">
    <source>
        <dbReference type="ARBA" id="ARBA00048679"/>
    </source>
</evidence>
<gene>
    <name evidence="14" type="ORF">HINF_LOCUS55389</name>
    <name evidence="13" type="ORF">HINF_LOCUS63732</name>
</gene>
<dbReference type="PROSITE" id="PS00108">
    <property type="entry name" value="PROTEIN_KINASE_ST"/>
    <property type="match status" value="1"/>
</dbReference>
<evidence type="ECO:0000313" key="15">
    <source>
        <dbReference type="Proteomes" id="UP001642409"/>
    </source>
</evidence>
<comment type="caution">
    <text evidence="13">The sequence shown here is derived from an EMBL/GenBank/DDBJ whole genome shotgun (WGS) entry which is preliminary data.</text>
</comment>
<keyword evidence="4" id="KW-0597">Phosphoprotein</keyword>
<comment type="catalytic activity">
    <reaction evidence="9">
        <text>L-threonyl-[protein] + ATP = O-phospho-L-threonyl-[protein] + ADP + H(+)</text>
        <dbReference type="Rhea" id="RHEA:46608"/>
        <dbReference type="Rhea" id="RHEA-COMP:11060"/>
        <dbReference type="Rhea" id="RHEA-COMP:11605"/>
        <dbReference type="ChEBI" id="CHEBI:15378"/>
        <dbReference type="ChEBI" id="CHEBI:30013"/>
        <dbReference type="ChEBI" id="CHEBI:30616"/>
        <dbReference type="ChEBI" id="CHEBI:61977"/>
        <dbReference type="ChEBI" id="CHEBI:456216"/>
        <dbReference type="EC" id="2.7.11.1"/>
    </reaction>
</comment>
<dbReference type="EMBL" id="CATOUU010001172">
    <property type="protein sequence ID" value="CAI9976087.1"/>
    <property type="molecule type" value="Genomic_DNA"/>
</dbReference>
<dbReference type="SMART" id="SM00220">
    <property type="entry name" value="S_TKc"/>
    <property type="match status" value="1"/>
</dbReference>
<dbReference type="InterPro" id="IPR008271">
    <property type="entry name" value="Ser/Thr_kinase_AS"/>
</dbReference>
<dbReference type="Gene3D" id="3.30.200.20">
    <property type="entry name" value="Phosphorylase Kinase, domain 1"/>
    <property type="match status" value="1"/>
</dbReference>
<dbReference type="PANTHER" id="PTHR45637">
    <property type="entry name" value="FLIPPASE KINASE 1-RELATED"/>
    <property type="match status" value="1"/>
</dbReference>
<dbReference type="EC" id="2.7.11.1" evidence="2"/>
<protein>
    <recommendedName>
        <fullName evidence="2">non-specific serine/threonine protein kinase</fullName>
        <ecNumber evidence="2">2.7.11.1</ecNumber>
    </recommendedName>
</protein>
<evidence type="ECO:0000256" key="11">
    <source>
        <dbReference type="SAM" id="MobiDB-lite"/>
    </source>
</evidence>
<keyword evidence="6" id="KW-0547">Nucleotide-binding</keyword>
<dbReference type="GO" id="GO:0005524">
    <property type="term" value="F:ATP binding"/>
    <property type="evidence" value="ECO:0007669"/>
    <property type="project" value="UniProtKB-KW"/>
</dbReference>
<feature type="compositionally biased region" description="Basic and acidic residues" evidence="11">
    <location>
        <begin position="455"/>
        <end position="481"/>
    </location>
</feature>
<dbReference type="GO" id="GO:0007010">
    <property type="term" value="P:cytoskeleton organization"/>
    <property type="evidence" value="ECO:0007669"/>
    <property type="project" value="UniProtKB-ARBA"/>
</dbReference>
<evidence type="ECO:0000259" key="12">
    <source>
        <dbReference type="PROSITE" id="PS50011"/>
    </source>
</evidence>
<dbReference type="FunFam" id="1.10.510.10:FF:000024">
    <property type="entry name" value="Probable serine/threonine-protein kinase cot-1"/>
    <property type="match status" value="1"/>
</dbReference>
<dbReference type="Gene3D" id="1.10.510.10">
    <property type="entry name" value="Transferase(Phosphotransferase) domain 1"/>
    <property type="match status" value="1"/>
</dbReference>
<evidence type="ECO:0000256" key="5">
    <source>
        <dbReference type="ARBA" id="ARBA00022679"/>
    </source>
</evidence>
<keyword evidence="5" id="KW-0808">Transferase</keyword>
<dbReference type="InterPro" id="IPR000719">
    <property type="entry name" value="Prot_kinase_dom"/>
</dbReference>
<dbReference type="SUPFAM" id="SSF56112">
    <property type="entry name" value="Protein kinase-like (PK-like)"/>
    <property type="match status" value="1"/>
</dbReference>
<reference evidence="14 15" key="2">
    <citation type="submission" date="2024-07" db="EMBL/GenBank/DDBJ databases">
        <authorList>
            <person name="Akdeniz Z."/>
        </authorList>
    </citation>
    <scope>NUCLEOTIDE SEQUENCE [LARGE SCALE GENOMIC DNA]</scope>
</reference>